<dbReference type="SUPFAM" id="SSF53633">
    <property type="entry name" value="Carbamate kinase-like"/>
    <property type="match status" value="1"/>
</dbReference>
<dbReference type="GO" id="GO:0003942">
    <property type="term" value="F:N-acetyl-gamma-glutamyl-phosphate reductase activity"/>
    <property type="evidence" value="ECO:0007669"/>
    <property type="project" value="TreeGrafter"/>
</dbReference>
<keyword evidence="2" id="KW-0732">Signal</keyword>
<evidence type="ECO:0000256" key="1">
    <source>
        <dbReference type="ARBA" id="ARBA00022679"/>
    </source>
</evidence>
<gene>
    <name evidence="3" type="ORF">BDN71DRAFT_1512830</name>
</gene>
<dbReference type="OrthoDB" id="438291at2759"/>
<dbReference type="InterPro" id="IPR036393">
    <property type="entry name" value="AceGlu_kinase-like_sf"/>
</dbReference>
<name>A0A9P5ZLT3_PLEER</name>
<dbReference type="EMBL" id="MU154702">
    <property type="protein sequence ID" value="KAF9488669.1"/>
    <property type="molecule type" value="Genomic_DNA"/>
</dbReference>
<feature type="chain" id="PRO_5040251269" evidence="2">
    <location>
        <begin position="20"/>
        <end position="246"/>
    </location>
</feature>
<dbReference type="AlphaFoldDB" id="A0A9P5ZLT3"/>
<evidence type="ECO:0000313" key="3">
    <source>
        <dbReference type="EMBL" id="KAF9488669.1"/>
    </source>
</evidence>
<dbReference type="GO" id="GO:0003991">
    <property type="term" value="F:acetylglutamate kinase activity"/>
    <property type="evidence" value="ECO:0007669"/>
    <property type="project" value="TreeGrafter"/>
</dbReference>
<keyword evidence="1" id="KW-0808">Transferase</keyword>
<dbReference type="GO" id="GO:0005759">
    <property type="term" value="C:mitochondrial matrix"/>
    <property type="evidence" value="ECO:0007669"/>
    <property type="project" value="TreeGrafter"/>
</dbReference>
<evidence type="ECO:0000256" key="2">
    <source>
        <dbReference type="SAM" id="SignalP"/>
    </source>
</evidence>
<evidence type="ECO:0000313" key="4">
    <source>
        <dbReference type="Proteomes" id="UP000807025"/>
    </source>
</evidence>
<keyword evidence="4" id="KW-1185">Reference proteome</keyword>
<organism evidence="3 4">
    <name type="scientific">Pleurotus eryngii</name>
    <name type="common">Boletus of the steppes</name>
    <dbReference type="NCBI Taxonomy" id="5323"/>
    <lineage>
        <taxon>Eukaryota</taxon>
        <taxon>Fungi</taxon>
        <taxon>Dikarya</taxon>
        <taxon>Basidiomycota</taxon>
        <taxon>Agaricomycotina</taxon>
        <taxon>Agaricomycetes</taxon>
        <taxon>Agaricomycetidae</taxon>
        <taxon>Agaricales</taxon>
        <taxon>Pleurotineae</taxon>
        <taxon>Pleurotaceae</taxon>
        <taxon>Pleurotus</taxon>
    </lineage>
</organism>
<dbReference type="GO" id="GO:0006526">
    <property type="term" value="P:L-arginine biosynthetic process"/>
    <property type="evidence" value="ECO:0007669"/>
    <property type="project" value="TreeGrafter"/>
</dbReference>
<accession>A0A9P5ZLT3</accession>
<sequence length="246" mass="27396">MFALIKLLVPHWLVPVVLHGAGPQLNDIIERGSVISDYIDGIRVTDALLSYAPETPAEILSLQTQRLRVARRVFLEEDLKLVQALERLGTRARPITSGVLKADYHDKDKHGPALSPSFPVEGQILNVNTDIAAGELAKELEPMKIVFLNEGGLFHGVTGQKLGIINLDEEYGQLMKEPWVKFGTKLVQEAPRPAPAHLKELFMDSSTGMLVRRGYKLLKHDTINKFGADRFRQVIHDCDPSMLAGY</sequence>
<reference evidence="3" key="1">
    <citation type="submission" date="2020-11" db="EMBL/GenBank/DDBJ databases">
        <authorList>
            <consortium name="DOE Joint Genome Institute"/>
            <person name="Ahrendt S."/>
            <person name="Riley R."/>
            <person name="Andreopoulos W."/>
            <person name="Labutti K."/>
            <person name="Pangilinan J."/>
            <person name="Ruiz-Duenas F.J."/>
            <person name="Barrasa J.M."/>
            <person name="Sanchez-Garcia M."/>
            <person name="Camarero S."/>
            <person name="Miyauchi S."/>
            <person name="Serrano A."/>
            <person name="Linde D."/>
            <person name="Babiker R."/>
            <person name="Drula E."/>
            <person name="Ayuso-Fernandez I."/>
            <person name="Pacheco R."/>
            <person name="Padilla G."/>
            <person name="Ferreira P."/>
            <person name="Barriuso J."/>
            <person name="Kellner H."/>
            <person name="Castanera R."/>
            <person name="Alfaro M."/>
            <person name="Ramirez L."/>
            <person name="Pisabarro A.G."/>
            <person name="Kuo A."/>
            <person name="Tritt A."/>
            <person name="Lipzen A."/>
            <person name="He G."/>
            <person name="Yan M."/>
            <person name="Ng V."/>
            <person name="Cullen D."/>
            <person name="Martin F."/>
            <person name="Rosso M.-N."/>
            <person name="Henrissat B."/>
            <person name="Hibbett D."/>
            <person name="Martinez A.T."/>
            <person name="Grigoriev I.V."/>
        </authorList>
    </citation>
    <scope>NUCLEOTIDE SEQUENCE</scope>
    <source>
        <strain evidence="3">ATCC 90797</strain>
    </source>
</reference>
<proteinExistence type="predicted"/>
<feature type="signal peptide" evidence="2">
    <location>
        <begin position="1"/>
        <end position="19"/>
    </location>
</feature>
<protein>
    <submittedName>
        <fullName evidence="3">Uncharacterized protein</fullName>
    </submittedName>
</protein>
<dbReference type="PANTHER" id="PTHR23342">
    <property type="entry name" value="N-ACETYLGLUTAMATE SYNTHASE"/>
    <property type="match status" value="1"/>
</dbReference>
<dbReference type="Proteomes" id="UP000807025">
    <property type="component" value="Unassembled WGS sequence"/>
</dbReference>
<dbReference type="PANTHER" id="PTHR23342:SF0">
    <property type="entry name" value="N-ACETYLGLUTAMATE SYNTHASE, MITOCHONDRIAL"/>
    <property type="match status" value="1"/>
</dbReference>
<dbReference type="Gene3D" id="3.40.1160.10">
    <property type="entry name" value="Acetylglutamate kinase-like"/>
    <property type="match status" value="2"/>
</dbReference>
<comment type="caution">
    <text evidence="3">The sequence shown here is derived from an EMBL/GenBank/DDBJ whole genome shotgun (WGS) entry which is preliminary data.</text>
</comment>